<feature type="domain" description="K+ potassium transporter C-terminal" evidence="14">
    <location>
        <begin position="485"/>
        <end position="635"/>
    </location>
</feature>
<evidence type="ECO:0000313" key="16">
    <source>
        <dbReference type="Proteomes" id="UP000782312"/>
    </source>
</evidence>
<keyword evidence="7 12" id="KW-0769">Symport</keyword>
<dbReference type="InterPro" id="IPR053951">
    <property type="entry name" value="K_trans_N"/>
</dbReference>
<keyword evidence="3 12" id="KW-0813">Transport</keyword>
<feature type="transmembrane region" description="Helical" evidence="12">
    <location>
        <begin position="374"/>
        <end position="396"/>
    </location>
</feature>
<keyword evidence="5 12" id="KW-0633">Potassium transport</keyword>
<evidence type="ECO:0000256" key="1">
    <source>
        <dbReference type="ARBA" id="ARBA00004141"/>
    </source>
</evidence>
<feature type="transmembrane region" description="Helical" evidence="12">
    <location>
        <begin position="179"/>
        <end position="200"/>
    </location>
</feature>
<evidence type="ECO:0000256" key="8">
    <source>
        <dbReference type="ARBA" id="ARBA00022958"/>
    </source>
</evidence>
<protein>
    <recommendedName>
        <fullName evidence="12">Probable potassium transport system protein Kup</fullName>
    </recommendedName>
</protein>
<evidence type="ECO:0000256" key="10">
    <source>
        <dbReference type="ARBA" id="ARBA00023065"/>
    </source>
</evidence>
<comment type="subcellular location">
    <subcellularLocation>
        <location evidence="12">Cell membrane</location>
        <topology evidence="12">Multi-pass membrane protein</topology>
    </subcellularLocation>
    <subcellularLocation>
        <location evidence="1">Membrane</location>
        <topology evidence="1">Multi-pass membrane protein</topology>
    </subcellularLocation>
</comment>
<dbReference type="GO" id="GO:0015079">
    <property type="term" value="F:potassium ion transmembrane transporter activity"/>
    <property type="evidence" value="ECO:0007669"/>
    <property type="project" value="UniProtKB-UniRule"/>
</dbReference>
<comment type="caution">
    <text evidence="15">The sequence shown here is derived from an EMBL/GenBank/DDBJ whole genome shotgun (WGS) entry which is preliminary data.</text>
</comment>
<feature type="transmembrane region" description="Helical" evidence="12">
    <location>
        <begin position="348"/>
        <end position="368"/>
    </location>
</feature>
<sequence>MRPPKTNGAPHNEGFSRLAPHLLAVLGVVYGDIGTSPLYAVRESFLGEHGLSLTQANILGVMSLIFWSLILVISIKYLAFVLRADNHGEGGILALMALVIQRQGITGRRRYALSALGLFGAALLYGDSMITPAISVLSAVEGLHVATPLFEPYVIPISLAILVALFLPQHRGTERIGFLFGPVVTIWFLTIGALGVVSIMKSPQVLLAIDPRYAFRFLMAHGLEGTGVIGAIFLVVTGGEALYADMGHFGKRLIRMGWFGLVLPALVLNYLGQGALLMRSPDVLPSLFFHMAPRWALYPLVLLATAATVIASQAVISGAFSLTRQAIQLGYSPRMTIQHTSPEEIGQIYVPVVNWVLLIGTIALVLAFRRSGNLANAYGVAVSTTMLVTTVLLYFVVREFWRWGALPALILIGAFLIVDMAFFGANIVKIASGGWFPLTVAAAVFAFMTTWARGRKYLSDKLREETQSVDEFLETIRKSPPVRVPGIAIYLTGNPRGIPATLQHNLAHNKVLHERVILLSVIVEEIPAVNWRERAQMEVVADGMYRIKLRYGFMQDPNVPTALLQIDFKDFKFREGTHSYFLGKETLLIGRQRASGMPRWRKELFMFMSRNSRSAALYFRIPSDRVVEFGVQLEI</sequence>
<dbReference type="EMBL" id="JACPUR010000038">
    <property type="protein sequence ID" value="MBI3129147.1"/>
    <property type="molecule type" value="Genomic_DNA"/>
</dbReference>
<reference evidence="15" key="1">
    <citation type="submission" date="2020-07" db="EMBL/GenBank/DDBJ databases">
        <title>Huge and variable diversity of episymbiotic CPR bacteria and DPANN archaea in groundwater ecosystems.</title>
        <authorList>
            <person name="He C.Y."/>
            <person name="Keren R."/>
            <person name="Whittaker M."/>
            <person name="Farag I.F."/>
            <person name="Doudna J."/>
            <person name="Cate J.H.D."/>
            <person name="Banfield J.F."/>
        </authorList>
    </citation>
    <scope>NUCLEOTIDE SEQUENCE</scope>
    <source>
        <strain evidence="15">NC_groundwater_763_Ag_S-0.2um_68_21</strain>
    </source>
</reference>
<evidence type="ECO:0000256" key="4">
    <source>
        <dbReference type="ARBA" id="ARBA00022475"/>
    </source>
</evidence>
<evidence type="ECO:0000256" key="7">
    <source>
        <dbReference type="ARBA" id="ARBA00022847"/>
    </source>
</evidence>
<dbReference type="InterPro" id="IPR003855">
    <property type="entry name" value="K+_transporter"/>
</dbReference>
<evidence type="ECO:0000313" key="15">
    <source>
        <dbReference type="EMBL" id="MBI3129147.1"/>
    </source>
</evidence>
<dbReference type="Proteomes" id="UP000782312">
    <property type="component" value="Unassembled WGS sequence"/>
</dbReference>
<dbReference type="GO" id="GO:0005886">
    <property type="term" value="C:plasma membrane"/>
    <property type="evidence" value="ECO:0007669"/>
    <property type="project" value="UniProtKB-SubCell"/>
</dbReference>
<feature type="transmembrane region" description="Helical" evidence="12">
    <location>
        <begin position="53"/>
        <end position="73"/>
    </location>
</feature>
<feature type="transmembrane region" description="Helical" evidence="12">
    <location>
        <begin position="296"/>
        <end position="327"/>
    </location>
</feature>
<evidence type="ECO:0000256" key="12">
    <source>
        <dbReference type="HAMAP-Rule" id="MF_01522"/>
    </source>
</evidence>
<evidence type="ECO:0000256" key="11">
    <source>
        <dbReference type="ARBA" id="ARBA00023136"/>
    </source>
</evidence>
<keyword evidence="4 12" id="KW-1003">Cell membrane</keyword>
<proteinExistence type="inferred from homology"/>
<feature type="transmembrane region" description="Helical" evidence="12">
    <location>
        <begin position="434"/>
        <end position="452"/>
    </location>
</feature>
<gene>
    <name evidence="12" type="primary">kup</name>
    <name evidence="15" type="ORF">HYZ11_16190</name>
</gene>
<comment type="catalytic activity">
    <reaction evidence="12">
        <text>K(+)(in) + H(+)(in) = K(+)(out) + H(+)(out)</text>
        <dbReference type="Rhea" id="RHEA:28490"/>
        <dbReference type="ChEBI" id="CHEBI:15378"/>
        <dbReference type="ChEBI" id="CHEBI:29103"/>
    </reaction>
</comment>
<dbReference type="Pfam" id="PF02705">
    <property type="entry name" value="K_trans"/>
    <property type="match status" value="1"/>
</dbReference>
<evidence type="ECO:0000256" key="2">
    <source>
        <dbReference type="ARBA" id="ARBA00007019"/>
    </source>
</evidence>
<keyword evidence="10 12" id="KW-0406">Ion transport</keyword>
<comment type="similarity">
    <text evidence="2 12">Belongs to the HAK/KUP transporter (TC 2.A.72) family.</text>
</comment>
<name>A0A932MQ03_UNCTE</name>
<dbReference type="AlphaFoldDB" id="A0A932MQ03"/>
<keyword evidence="9 12" id="KW-1133">Transmembrane helix</keyword>
<dbReference type="PANTHER" id="PTHR30540:SF79">
    <property type="entry name" value="LOW AFFINITY POTASSIUM TRANSPORT SYSTEM PROTEIN KUP"/>
    <property type="match status" value="1"/>
</dbReference>
<dbReference type="PANTHER" id="PTHR30540">
    <property type="entry name" value="OSMOTIC STRESS POTASSIUM TRANSPORTER"/>
    <property type="match status" value="1"/>
</dbReference>
<keyword evidence="6 12" id="KW-0812">Transmembrane</keyword>
<accession>A0A932MQ03</accession>
<dbReference type="InterPro" id="IPR053952">
    <property type="entry name" value="K_trans_C"/>
</dbReference>
<feature type="transmembrane region" description="Helical" evidence="12">
    <location>
        <begin position="408"/>
        <end position="428"/>
    </location>
</feature>
<evidence type="ECO:0000259" key="14">
    <source>
        <dbReference type="Pfam" id="PF22776"/>
    </source>
</evidence>
<feature type="domain" description="K+ potassium transporter integral membrane" evidence="13">
    <location>
        <begin position="23"/>
        <end position="474"/>
    </location>
</feature>
<dbReference type="GO" id="GO:0015293">
    <property type="term" value="F:symporter activity"/>
    <property type="evidence" value="ECO:0007669"/>
    <property type="project" value="UniProtKB-UniRule"/>
</dbReference>
<dbReference type="HAMAP" id="MF_01522">
    <property type="entry name" value="Kup"/>
    <property type="match status" value="1"/>
</dbReference>
<dbReference type="Pfam" id="PF22776">
    <property type="entry name" value="K_trans_C"/>
    <property type="match status" value="1"/>
</dbReference>
<evidence type="ECO:0000259" key="13">
    <source>
        <dbReference type="Pfam" id="PF02705"/>
    </source>
</evidence>
<feature type="transmembrane region" description="Helical" evidence="12">
    <location>
        <begin position="150"/>
        <end position="167"/>
    </location>
</feature>
<evidence type="ECO:0000256" key="9">
    <source>
        <dbReference type="ARBA" id="ARBA00022989"/>
    </source>
</evidence>
<evidence type="ECO:0000256" key="6">
    <source>
        <dbReference type="ARBA" id="ARBA00022692"/>
    </source>
</evidence>
<evidence type="ECO:0000256" key="5">
    <source>
        <dbReference type="ARBA" id="ARBA00022538"/>
    </source>
</evidence>
<dbReference type="InterPro" id="IPR023051">
    <property type="entry name" value="Kup"/>
</dbReference>
<feature type="transmembrane region" description="Helical" evidence="12">
    <location>
        <begin position="256"/>
        <end position="276"/>
    </location>
</feature>
<keyword evidence="8 12" id="KW-0630">Potassium</keyword>
<organism evidence="15 16">
    <name type="scientific">Tectimicrobiota bacterium</name>
    <dbReference type="NCBI Taxonomy" id="2528274"/>
    <lineage>
        <taxon>Bacteria</taxon>
        <taxon>Pseudomonadati</taxon>
        <taxon>Nitrospinota/Tectimicrobiota group</taxon>
        <taxon>Candidatus Tectimicrobiota</taxon>
    </lineage>
</organism>
<evidence type="ECO:0000256" key="3">
    <source>
        <dbReference type="ARBA" id="ARBA00022448"/>
    </source>
</evidence>
<feature type="transmembrane region" description="Helical" evidence="12">
    <location>
        <begin position="111"/>
        <end position="130"/>
    </location>
</feature>
<feature type="transmembrane region" description="Helical" evidence="12">
    <location>
        <begin position="220"/>
        <end position="244"/>
    </location>
</feature>
<keyword evidence="11 12" id="KW-0472">Membrane</keyword>
<comment type="function">
    <text evidence="12">Transport of potassium into the cell. Likely operates as a K(+):H(+) symporter.</text>
</comment>
<feature type="transmembrane region" description="Helical" evidence="12">
    <location>
        <begin position="21"/>
        <end position="41"/>
    </location>
</feature>